<evidence type="ECO:0000256" key="4">
    <source>
        <dbReference type="ARBA" id="ARBA00022670"/>
    </source>
</evidence>
<keyword evidence="9 11" id="KW-0482">Metalloprotease</keyword>
<dbReference type="PANTHER" id="PTHR42837">
    <property type="entry name" value="REGULATOR OF SIGMA-E PROTEASE RSEP"/>
    <property type="match status" value="1"/>
</dbReference>
<dbReference type="Gene3D" id="2.30.42.10">
    <property type="match status" value="1"/>
</dbReference>
<dbReference type="Proteomes" id="UP000298805">
    <property type="component" value="Chromosome"/>
</dbReference>
<dbReference type="CDD" id="cd23081">
    <property type="entry name" value="cpPDZ_EcRseP-like"/>
    <property type="match status" value="1"/>
</dbReference>
<reference evidence="16" key="1">
    <citation type="submission" date="2018-03" db="EMBL/GenBank/DDBJ databases">
        <title>A comparative analysis of the Nautiliaceae.</title>
        <authorList>
            <person name="Grosche A."/>
            <person name="Smedile F."/>
            <person name="Vetriani C."/>
        </authorList>
    </citation>
    <scope>NUCLEOTIDE SEQUENCE [LARGE SCALE GENOMIC DNA]</scope>
    <source>
        <strain evidence="16">TB6</strain>
    </source>
</reference>
<feature type="domain" description="PDZ" evidence="12">
    <location>
        <begin position="123"/>
        <end position="164"/>
    </location>
</feature>
<dbReference type="GO" id="GO:0004222">
    <property type="term" value="F:metalloendopeptidase activity"/>
    <property type="evidence" value="ECO:0007669"/>
    <property type="project" value="InterPro"/>
</dbReference>
<dbReference type="SUPFAM" id="SSF50156">
    <property type="entry name" value="PDZ domain-like"/>
    <property type="match status" value="1"/>
</dbReference>
<keyword evidence="7 11" id="KW-0862">Zinc</keyword>
<evidence type="ECO:0000256" key="2">
    <source>
        <dbReference type="ARBA" id="ARBA00004141"/>
    </source>
</evidence>
<keyword evidence="5 11" id="KW-0812">Transmembrane</keyword>
<protein>
    <recommendedName>
        <fullName evidence="11">Zinc metalloprotease</fullName>
        <ecNumber evidence="11">3.4.24.-</ecNumber>
    </recommendedName>
</protein>
<evidence type="ECO:0000313" key="15">
    <source>
        <dbReference type="Proteomes" id="UP000272781"/>
    </source>
</evidence>
<dbReference type="RefSeq" id="WP_123351814.1">
    <property type="nucleotide sequence ID" value="NZ_CP027432.2"/>
</dbReference>
<reference evidence="13" key="3">
    <citation type="submission" date="2019-06" db="EMBL/GenBank/DDBJ databases">
        <title>A comparative analysis of the Nautiliaceae.</title>
        <authorList>
            <person name="Grosche A."/>
            <person name="Smedile F."/>
            <person name="Vetriani C."/>
        </authorList>
    </citation>
    <scope>NUCLEOTIDE SEQUENCE</scope>
    <source>
        <strain evidence="13">TB6</strain>
    </source>
</reference>
<dbReference type="PANTHER" id="PTHR42837:SF2">
    <property type="entry name" value="MEMBRANE METALLOPROTEASE ARASP2, CHLOROPLASTIC-RELATED"/>
    <property type="match status" value="1"/>
</dbReference>
<dbReference type="CDD" id="cd06163">
    <property type="entry name" value="S2P-M50_PDZ_RseP-like"/>
    <property type="match status" value="1"/>
</dbReference>
<dbReference type="InterPro" id="IPR008915">
    <property type="entry name" value="Peptidase_M50"/>
</dbReference>
<comment type="similarity">
    <text evidence="3 11">Belongs to the peptidase M50B family.</text>
</comment>
<evidence type="ECO:0000256" key="9">
    <source>
        <dbReference type="ARBA" id="ARBA00023049"/>
    </source>
</evidence>
<dbReference type="PROSITE" id="PS50106">
    <property type="entry name" value="PDZ"/>
    <property type="match status" value="1"/>
</dbReference>
<sequence>MITAILILSFLIFFHELGHFIMARLVGVKVEVFSIGFGKKLVCKKIGETQWCLSAIPLGGYVQMKGQDDSDPLSKSDDPDSYTSKTPWQRILILLGGPGFNFLLAFLIYLFVAFTGWAKLAPVVGKVLPDTPAAKVLKPNDVILAINGIKIKSWDEIGKIIQKSNILHLTIKRDGKVLDVTLKPKIVPEKNIFNEVVKRKIIGIAPKPEIIKVKYSFFEAFKVAWDKFLSDATMIVKGVQKLITGAIGLNNLSGPIGIVDVTAKVASLGWQPLLFLTALLSVNLGVLNLLPIPALDGGHIMFNLYEAIFKREVNEEIMYRLTIAGWIILGGLMLIGVYNDLHRIFTG</sequence>
<feature type="transmembrane region" description="Helical" evidence="11">
    <location>
        <begin position="91"/>
        <end position="112"/>
    </location>
</feature>
<evidence type="ECO:0000256" key="6">
    <source>
        <dbReference type="ARBA" id="ARBA00022801"/>
    </source>
</evidence>
<dbReference type="InterPro" id="IPR041489">
    <property type="entry name" value="PDZ_6"/>
</dbReference>
<dbReference type="InterPro" id="IPR004387">
    <property type="entry name" value="Pept_M50_Zn"/>
</dbReference>
<dbReference type="InterPro" id="IPR001478">
    <property type="entry name" value="PDZ"/>
</dbReference>
<evidence type="ECO:0000313" key="13">
    <source>
        <dbReference type="EMBL" id="QCI28371.1"/>
    </source>
</evidence>
<dbReference type="NCBIfam" id="TIGR00054">
    <property type="entry name" value="RIP metalloprotease RseP"/>
    <property type="match status" value="2"/>
</dbReference>
<dbReference type="InterPro" id="IPR036034">
    <property type="entry name" value="PDZ_sf"/>
</dbReference>
<keyword evidence="4 14" id="KW-0645">Protease</keyword>
<dbReference type="GO" id="GO:0016020">
    <property type="term" value="C:membrane"/>
    <property type="evidence" value="ECO:0007669"/>
    <property type="project" value="UniProtKB-SubCell"/>
</dbReference>
<dbReference type="AlphaFoldDB" id="A0AAJ4RDS3"/>
<evidence type="ECO:0000256" key="7">
    <source>
        <dbReference type="ARBA" id="ARBA00022833"/>
    </source>
</evidence>
<comment type="subcellular location">
    <subcellularLocation>
        <location evidence="2">Membrane</location>
        <topology evidence="2">Multi-pass membrane protein</topology>
    </subcellularLocation>
</comment>
<evidence type="ECO:0000256" key="8">
    <source>
        <dbReference type="ARBA" id="ARBA00022989"/>
    </source>
</evidence>
<gene>
    <name evidence="13" type="primary">rseP</name>
    <name evidence="13" type="ORF">C6V80_05190</name>
    <name evidence="14" type="ORF">EDC58_0388</name>
</gene>
<dbReference type="SMART" id="SM00228">
    <property type="entry name" value="PDZ"/>
    <property type="match status" value="1"/>
</dbReference>
<comment type="cofactor">
    <cofactor evidence="1 11">
        <name>Zn(2+)</name>
        <dbReference type="ChEBI" id="CHEBI:29105"/>
    </cofactor>
</comment>
<dbReference type="Pfam" id="PF02163">
    <property type="entry name" value="Peptidase_M50"/>
    <property type="match status" value="1"/>
</dbReference>
<evidence type="ECO:0000256" key="1">
    <source>
        <dbReference type="ARBA" id="ARBA00001947"/>
    </source>
</evidence>
<dbReference type="EC" id="3.4.24.-" evidence="11"/>
<evidence type="ECO:0000256" key="10">
    <source>
        <dbReference type="ARBA" id="ARBA00023136"/>
    </source>
</evidence>
<keyword evidence="11" id="KW-0479">Metal-binding</keyword>
<evidence type="ECO:0000313" key="16">
    <source>
        <dbReference type="Proteomes" id="UP000298805"/>
    </source>
</evidence>
<dbReference type="EMBL" id="RJVK01000001">
    <property type="protein sequence ID" value="ROR40907.1"/>
    <property type="molecule type" value="Genomic_DNA"/>
</dbReference>
<accession>A0AAJ4RDS3</accession>
<feature type="transmembrane region" description="Helical" evidence="11">
    <location>
        <begin position="317"/>
        <end position="338"/>
    </location>
</feature>
<evidence type="ECO:0000313" key="14">
    <source>
        <dbReference type="EMBL" id="ROR40907.1"/>
    </source>
</evidence>
<name>A0AAJ4RDS3_9BACT</name>
<keyword evidence="8 11" id="KW-1133">Transmembrane helix</keyword>
<dbReference type="GO" id="GO:0046872">
    <property type="term" value="F:metal ion binding"/>
    <property type="evidence" value="ECO:0007669"/>
    <property type="project" value="UniProtKB-KW"/>
</dbReference>
<dbReference type="EMBL" id="CP027432">
    <property type="protein sequence ID" value="QCI28371.1"/>
    <property type="molecule type" value="Genomic_DNA"/>
</dbReference>
<evidence type="ECO:0000256" key="5">
    <source>
        <dbReference type="ARBA" id="ARBA00022692"/>
    </source>
</evidence>
<proteinExistence type="inferred from homology"/>
<organism evidence="14 15">
    <name type="scientific">Caminibacter pacificus</name>
    <dbReference type="NCBI Taxonomy" id="1424653"/>
    <lineage>
        <taxon>Bacteria</taxon>
        <taxon>Pseudomonadati</taxon>
        <taxon>Campylobacterota</taxon>
        <taxon>Epsilonproteobacteria</taxon>
        <taxon>Nautiliales</taxon>
        <taxon>Nautiliaceae</taxon>
        <taxon>Caminibacter</taxon>
    </lineage>
</organism>
<evidence type="ECO:0000256" key="11">
    <source>
        <dbReference type="RuleBase" id="RU362031"/>
    </source>
</evidence>
<dbReference type="Proteomes" id="UP000272781">
    <property type="component" value="Unassembled WGS sequence"/>
</dbReference>
<keyword evidence="6 11" id="KW-0378">Hydrolase</keyword>
<reference evidence="14 15" key="2">
    <citation type="submission" date="2018-11" db="EMBL/GenBank/DDBJ databases">
        <title>Genomic Encyclopedia of Type Strains, Phase IV (KMG-IV): sequencing the most valuable type-strain genomes for metagenomic binning, comparative biology and taxonomic classification.</title>
        <authorList>
            <person name="Goeker M."/>
        </authorList>
    </citation>
    <scope>NUCLEOTIDE SEQUENCE [LARGE SCALE GENOMIC DNA]</scope>
    <source>
        <strain evidence="14 15">DSM 27783</strain>
    </source>
</reference>
<keyword evidence="16" id="KW-1185">Reference proteome</keyword>
<evidence type="ECO:0000256" key="3">
    <source>
        <dbReference type="ARBA" id="ARBA00007931"/>
    </source>
</evidence>
<dbReference type="Pfam" id="PF17820">
    <property type="entry name" value="PDZ_6"/>
    <property type="match status" value="1"/>
</dbReference>
<feature type="transmembrane region" description="Helical" evidence="11">
    <location>
        <begin position="273"/>
        <end position="295"/>
    </location>
</feature>
<evidence type="ECO:0000259" key="12">
    <source>
        <dbReference type="PROSITE" id="PS50106"/>
    </source>
</evidence>
<dbReference type="GO" id="GO:0006508">
    <property type="term" value="P:proteolysis"/>
    <property type="evidence" value="ECO:0007669"/>
    <property type="project" value="UniProtKB-KW"/>
</dbReference>
<keyword evidence="10 11" id="KW-0472">Membrane</keyword>